<evidence type="ECO:0000313" key="1">
    <source>
        <dbReference type="EMBL" id="AHL18558.1"/>
    </source>
</evidence>
<dbReference type="RefSeq" id="YP_009021533.1">
    <property type="nucleotide sequence ID" value="NC_023859.1"/>
</dbReference>
<reference evidence="1 2" key="1">
    <citation type="journal article" date="2014" name="Arch. Virol.">
        <title>Complete genome sequence of a novel phage, vB_MoxS-ISF9, infecting methylotrophic Microbacterium: first report of a virulent Microbacterium phage.</title>
        <authorList>
            <person name="Zamani I."/>
            <person name="Bouzari M."/>
            <person name="Emtiazi G."/>
            <person name="Ghasemi S.M."/>
            <person name="Chang H.I."/>
        </authorList>
    </citation>
    <scope>NUCLEOTIDE SEQUENCE [LARGE SCALE GENOMIC DNA]</scope>
</reference>
<dbReference type="GeneID" id="18938399"/>
<gene>
    <name evidence="1" type="ORF">ISF9_088</name>
</gene>
<dbReference type="EMBL" id="KJ173786">
    <property type="protein sequence ID" value="AHL18558.1"/>
    <property type="molecule type" value="Genomic_DNA"/>
</dbReference>
<organism evidence="1 2">
    <name type="scientific">Microbacterium phage vB_MoxS-ISF9</name>
    <dbReference type="NCBI Taxonomy" id="1458670"/>
    <lineage>
        <taxon>Viruses</taxon>
        <taxon>Duplodnaviria</taxon>
        <taxon>Heunggongvirae</taxon>
        <taxon>Uroviricota</taxon>
        <taxon>Caudoviricetes</taxon>
        <taxon>Farahnazvirus</taxon>
        <taxon>Farahnazvirus ISF9</taxon>
    </lineage>
</organism>
<dbReference type="KEGG" id="vg:18938399"/>
<proteinExistence type="predicted"/>
<name>W8NWP7_9CAUD</name>
<dbReference type="Proteomes" id="UP000019700">
    <property type="component" value="Genome"/>
</dbReference>
<accession>W8NWP7</accession>
<keyword evidence="2" id="KW-1185">Reference proteome</keyword>
<evidence type="ECO:0000313" key="2">
    <source>
        <dbReference type="Proteomes" id="UP000019700"/>
    </source>
</evidence>
<sequence length="31" mass="3760">MKQEWLPSILPVEDVPRINEITGWEMYREAE</sequence>
<protein>
    <submittedName>
        <fullName evidence="1">Uncharacterized protein</fullName>
    </submittedName>
</protein>